<dbReference type="AlphaFoldDB" id="A0AAX6NDD1"/>
<reference evidence="1" key="2">
    <citation type="submission" date="2022-12" db="EMBL/GenBank/DDBJ databases">
        <authorList>
            <person name="Dechsakulwatana C."/>
            <person name="Rungsihiranrut A."/>
            <person name="Muangchinda C."/>
            <person name="Ningthoujam R."/>
            <person name="Klankeo P."/>
            <person name="Pinyakong O."/>
        </authorList>
    </citation>
    <scope>NUCLEOTIDE SEQUENCE</scope>
    <source>
        <strain evidence="1">TL01-2</strain>
    </source>
</reference>
<evidence type="ECO:0000313" key="1">
    <source>
        <dbReference type="EMBL" id="MDU9693819.1"/>
    </source>
</evidence>
<reference evidence="1" key="1">
    <citation type="journal article" date="2022" name="J Environ Chem Eng">
        <title>Biodegradation of petroleum oil using a constructed nonpathogenic and heavy metal-tolerant bacterial consortium isolated from marine sponges.</title>
        <authorList>
            <person name="Dechsakulwatana C."/>
            <person name="Rungsihiranrut A."/>
            <person name="Muangchinda C."/>
            <person name="Ningthoujam R."/>
            <person name="Klankeo P."/>
            <person name="Pinyakong O."/>
        </authorList>
    </citation>
    <scope>NUCLEOTIDE SEQUENCE</scope>
    <source>
        <strain evidence="1">TL01-2</strain>
    </source>
</reference>
<accession>A0AAX6NDD1</accession>
<comment type="caution">
    <text evidence="1">The sequence shown here is derived from an EMBL/GenBank/DDBJ whole genome shotgun (WGS) entry which is preliminary data.</text>
</comment>
<organism evidence="1 2">
    <name type="scientific">Priestia aryabhattai</name>
    <name type="common">Bacillus aryabhattai</name>
    <dbReference type="NCBI Taxonomy" id="412384"/>
    <lineage>
        <taxon>Bacteria</taxon>
        <taxon>Bacillati</taxon>
        <taxon>Bacillota</taxon>
        <taxon>Bacilli</taxon>
        <taxon>Bacillales</taxon>
        <taxon>Bacillaceae</taxon>
        <taxon>Priestia</taxon>
    </lineage>
</organism>
<dbReference type="Proteomes" id="UP001269400">
    <property type="component" value="Unassembled WGS sequence"/>
</dbReference>
<sequence length="99" mass="11544">MFKVNYGHHKPEKNRICDECGVEIGDYAQYRGMTRCVGCWVEYECNHLRLELPNLISRVKEAIKNGNNSSVQLSREDTVLILQYLQEIENVGEEKIIDR</sequence>
<gene>
    <name evidence="1" type="ORF">O0Q50_21815</name>
</gene>
<name>A0AAX6NDD1_PRIAR</name>
<dbReference type="RefSeq" id="WP_316911038.1">
    <property type="nucleotide sequence ID" value="NZ_JAPTGD010000002.1"/>
</dbReference>
<proteinExistence type="predicted"/>
<protein>
    <submittedName>
        <fullName evidence="1">Uncharacterized protein</fullName>
    </submittedName>
</protein>
<evidence type="ECO:0000313" key="2">
    <source>
        <dbReference type="Proteomes" id="UP001269400"/>
    </source>
</evidence>
<dbReference type="EMBL" id="JAPTGD010000002">
    <property type="protein sequence ID" value="MDU9693819.1"/>
    <property type="molecule type" value="Genomic_DNA"/>
</dbReference>